<feature type="coiled-coil region" evidence="1">
    <location>
        <begin position="376"/>
        <end position="485"/>
    </location>
</feature>
<dbReference type="eggNOG" id="arCOG04219">
    <property type="taxonomic scope" value="Archaea"/>
</dbReference>
<dbReference type="PANTHER" id="PTHR40707">
    <property type="entry name" value="POSSIBLE NUCLEASE OF RNASE H FOLD, RUVC/YQGF FAMILY"/>
    <property type="match status" value="1"/>
</dbReference>
<gene>
    <name evidence="2" type="ordered locus">Ferp_1830</name>
</gene>
<dbReference type="RefSeq" id="WP_012966312.1">
    <property type="nucleotide sequence ID" value="NC_013849.1"/>
</dbReference>
<evidence type="ECO:0000313" key="2">
    <source>
        <dbReference type="EMBL" id="ADC65973.1"/>
    </source>
</evidence>
<keyword evidence="3" id="KW-1185">Reference proteome</keyword>
<reference evidence="3" key="1">
    <citation type="submission" date="2010-02" db="EMBL/GenBank/DDBJ databases">
        <title>Complete sequence of Ferroglobus placidus DSM 10642.</title>
        <authorList>
            <consortium name="US DOE Joint Genome Institute"/>
            <person name="Lucas S."/>
            <person name="Copeland A."/>
            <person name="Lapidus A."/>
            <person name="Cheng J.-F."/>
            <person name="Bruce D."/>
            <person name="Goodwin L."/>
            <person name="Pitluck S."/>
            <person name="Saunders E."/>
            <person name="Brettin T."/>
            <person name="Detter J.C."/>
            <person name="Han C."/>
            <person name="Tapia R."/>
            <person name="Larimer F."/>
            <person name="Land M."/>
            <person name="Hauser L."/>
            <person name="Kyrpides N."/>
            <person name="Ivanova N."/>
            <person name="Holmes D."/>
            <person name="Lovley D."/>
            <person name="Kyrpides N."/>
            <person name="Anderson I.J."/>
            <person name="Woyke T."/>
        </authorList>
    </citation>
    <scope>NUCLEOTIDE SEQUENCE [LARGE SCALE GENOMIC DNA]</scope>
    <source>
        <strain evidence="3">DSM 10642 / AEDII12DO</strain>
    </source>
</reference>
<dbReference type="KEGG" id="fpl:Ferp_1830"/>
<protein>
    <recommendedName>
        <fullName evidence="4">DUF460 domain-containing protein</fullName>
    </recommendedName>
</protein>
<evidence type="ECO:0000313" key="3">
    <source>
        <dbReference type="Proteomes" id="UP000002613"/>
    </source>
</evidence>
<reference evidence="2 3" key="2">
    <citation type="journal article" date="2011" name="Stand. Genomic Sci.">
        <title>Complete genome sequence of Ferroglobus placidus AEDII12DO.</title>
        <authorList>
            <person name="Anderson I."/>
            <person name="Risso C."/>
            <person name="Holmes D."/>
            <person name="Lucas S."/>
            <person name="Copeland A."/>
            <person name="Lapidus A."/>
            <person name="Cheng J.F."/>
            <person name="Bruce D."/>
            <person name="Goodwin L."/>
            <person name="Pitluck S."/>
            <person name="Saunders E."/>
            <person name="Brettin T."/>
            <person name="Detter J.C."/>
            <person name="Han C."/>
            <person name="Tapia R."/>
            <person name="Larimer F."/>
            <person name="Land M."/>
            <person name="Hauser L."/>
            <person name="Woyke T."/>
            <person name="Lovley D."/>
            <person name="Kyrpides N."/>
            <person name="Ivanova N."/>
        </authorList>
    </citation>
    <scope>NUCLEOTIDE SEQUENCE [LARGE SCALE GENOMIC DNA]</scope>
    <source>
        <strain evidence="3">DSM 10642 / AEDII12DO</strain>
    </source>
</reference>
<dbReference type="OrthoDB" id="15228at2157"/>
<name>D3RZR0_FERPA</name>
<dbReference type="GeneID" id="8779358"/>
<dbReference type="Pfam" id="PF04312">
    <property type="entry name" value="DUF460"/>
    <property type="match status" value="1"/>
</dbReference>
<dbReference type="STRING" id="589924.Ferp_1830"/>
<proteinExistence type="predicted"/>
<feature type="coiled-coil region" evidence="1">
    <location>
        <begin position="582"/>
        <end position="610"/>
    </location>
</feature>
<dbReference type="PaxDb" id="589924-Ferp_1830"/>
<dbReference type="InterPro" id="IPR007408">
    <property type="entry name" value="DUF460"/>
</dbReference>
<accession>D3RZR0</accession>
<dbReference type="AlphaFoldDB" id="D3RZR0"/>
<dbReference type="Proteomes" id="UP000002613">
    <property type="component" value="Chromosome"/>
</dbReference>
<dbReference type="PANTHER" id="PTHR40707:SF1">
    <property type="entry name" value="DUF460 DOMAIN-CONTAINING PROTEIN"/>
    <property type="match status" value="1"/>
</dbReference>
<dbReference type="Gene3D" id="1.10.287.1490">
    <property type="match status" value="1"/>
</dbReference>
<evidence type="ECO:0008006" key="4">
    <source>
        <dbReference type="Google" id="ProtNLM"/>
    </source>
</evidence>
<sequence>MKVFGVDIIKRNPDEFALVYISEDGEEKKAVSKSKLLRIIRKESPDYVAIDNIGELFENKKELLDFLHAFPPSTKLVQVAGKEPLPRLAARFGLKINARNPFDEAKACAYLVTLGIGEVVSAFKDETVIVVSRNRSPGKGGWRQNKYRRRIHDIVRYYFREIKEILDSAGLKYREEVKHGYGGISSGKFVVSAPREEVPIRSFRTRDVRVTVSAVEKEKLEFVPLSRVKEYLIVGIDPGTTTAVAILNLKGEILDVRSGKDMNLSKLIEHVLSFGHPVLVATDKKTPPDFVLKVKKAFQATLYTPKEDISIKKKLALVNDYKCENDHERDALAAAMEAYRHYKNKLENVEKRVPAGYDVEMVKAGVIKGLTLQSILERKEEKVKQKEESAVSLEEVRKRDKKIQELVEENKMLREKIEELKKEVERLQMKLYTISSEQYEKIRRENVYKSLQSEIAELRKVIKRKDEEISKLKEKIEELKRIRKLGIKGWKVVKVLRKFTRDEIERVEKEFGIEEGDIILILESGGGGKSTAEILAKKKVRAVIASGLSHVAYDVLKENGIPVIPPEKVEMEVFEDLAMIHARELERILKEADEEMRRKSLERIEKLVEEYRSRRFFG</sequence>
<evidence type="ECO:0000256" key="1">
    <source>
        <dbReference type="SAM" id="Coils"/>
    </source>
</evidence>
<dbReference type="EMBL" id="CP001899">
    <property type="protein sequence ID" value="ADC65973.1"/>
    <property type="molecule type" value="Genomic_DNA"/>
</dbReference>
<dbReference type="HOGENOM" id="CLU_027052_1_0_2"/>
<organism evidence="2 3">
    <name type="scientific">Ferroglobus placidus (strain DSM 10642 / AEDII12DO)</name>
    <dbReference type="NCBI Taxonomy" id="589924"/>
    <lineage>
        <taxon>Archaea</taxon>
        <taxon>Methanobacteriati</taxon>
        <taxon>Methanobacteriota</taxon>
        <taxon>Archaeoglobi</taxon>
        <taxon>Archaeoglobales</taxon>
        <taxon>Archaeoglobaceae</taxon>
        <taxon>Ferroglobus</taxon>
    </lineage>
</organism>
<keyword evidence="1" id="KW-0175">Coiled coil</keyword>